<dbReference type="AlphaFoldDB" id="A0A7W9YIM4"/>
<dbReference type="EMBL" id="JACHDS010000001">
    <property type="protein sequence ID" value="MBB6172792.1"/>
    <property type="molecule type" value="Genomic_DNA"/>
</dbReference>
<dbReference type="Proteomes" id="UP000546642">
    <property type="component" value="Unassembled WGS sequence"/>
</dbReference>
<evidence type="ECO:0000313" key="4">
    <source>
        <dbReference type="Proteomes" id="UP000546642"/>
    </source>
</evidence>
<dbReference type="Pfam" id="PF19944">
    <property type="entry name" value="DUF6406"/>
    <property type="match status" value="1"/>
</dbReference>
<evidence type="ECO:0000256" key="2">
    <source>
        <dbReference type="SAM" id="SignalP"/>
    </source>
</evidence>
<sequence>MTVFAGARRAARFMSIAALGAGLAFGAAACGGEPEIDSASDASPAPVLGEDTDRVQLTEGIPFDLRTGPDEAAALSLKITGYEEGDDPAVVIAVDSGAEPPASYTLSLGDELKLGDDTWRVSEIGMNGDAGPGSATLTRDEPDTGGQGDRQE</sequence>
<reference evidence="3 4" key="1">
    <citation type="submission" date="2020-08" db="EMBL/GenBank/DDBJ databases">
        <title>Sequencing the genomes of 1000 actinobacteria strains.</title>
        <authorList>
            <person name="Klenk H.-P."/>
        </authorList>
    </citation>
    <scope>NUCLEOTIDE SEQUENCE [LARGE SCALE GENOMIC DNA]</scope>
    <source>
        <strain evidence="3 4">DSM 46659</strain>
    </source>
</reference>
<evidence type="ECO:0000256" key="1">
    <source>
        <dbReference type="SAM" id="MobiDB-lite"/>
    </source>
</evidence>
<proteinExistence type="predicted"/>
<dbReference type="RefSeq" id="WP_184076037.1">
    <property type="nucleotide sequence ID" value="NZ_JACHDS010000001.1"/>
</dbReference>
<name>A0A7W9YIM4_9ACTN</name>
<accession>A0A7W9YIM4</accession>
<evidence type="ECO:0000313" key="3">
    <source>
        <dbReference type="EMBL" id="MBB6172792.1"/>
    </source>
</evidence>
<evidence type="ECO:0008006" key="5">
    <source>
        <dbReference type="Google" id="ProtNLM"/>
    </source>
</evidence>
<keyword evidence="4" id="KW-1185">Reference proteome</keyword>
<feature type="region of interest" description="Disordered" evidence="1">
    <location>
        <begin position="123"/>
        <end position="152"/>
    </location>
</feature>
<gene>
    <name evidence="3" type="ORF">HNR23_002852</name>
</gene>
<feature type="chain" id="PRO_5038559759" description="Lipoprotein" evidence="2">
    <location>
        <begin position="30"/>
        <end position="152"/>
    </location>
</feature>
<protein>
    <recommendedName>
        <fullName evidence="5">Lipoprotein</fullName>
    </recommendedName>
</protein>
<keyword evidence="2" id="KW-0732">Signal</keyword>
<comment type="caution">
    <text evidence="3">The sequence shown here is derived from an EMBL/GenBank/DDBJ whole genome shotgun (WGS) entry which is preliminary data.</text>
</comment>
<organism evidence="3 4">
    <name type="scientific">Nocardiopsis mwathae</name>
    <dbReference type="NCBI Taxonomy" id="1472723"/>
    <lineage>
        <taxon>Bacteria</taxon>
        <taxon>Bacillati</taxon>
        <taxon>Actinomycetota</taxon>
        <taxon>Actinomycetes</taxon>
        <taxon>Streptosporangiales</taxon>
        <taxon>Nocardiopsidaceae</taxon>
        <taxon>Nocardiopsis</taxon>
    </lineage>
</organism>
<dbReference type="InterPro" id="IPR045642">
    <property type="entry name" value="DUF6406"/>
</dbReference>
<feature type="signal peptide" evidence="2">
    <location>
        <begin position="1"/>
        <end position="29"/>
    </location>
</feature>